<dbReference type="PANTHER" id="PTHR45008">
    <property type="entry name" value="PTS SYSTEM GLUCOSE-SPECIFIC EIIA COMPONENT"/>
    <property type="match status" value="1"/>
</dbReference>
<keyword evidence="5" id="KW-0598">Phosphotransferase system</keyword>
<accession>A0A6N7VIS0</accession>
<dbReference type="SUPFAM" id="SSF51261">
    <property type="entry name" value="Duplicated hybrid motif"/>
    <property type="match status" value="1"/>
</dbReference>
<sequence length="160" mass="16724">MGLFFRKTKVTLLAPLTGELVSLDQVPDKAFAQKMLGDGVAVRPEEGRLAAPCDGTISYVPDTAHAIALTEGHGLEILLHVGLNTVAQNGAGFKALVKTGDKVKAGQPLIEFDREKLGSCGCNLTTPMVITNGDKVGKMEKAQSGPVAAGKDIVLTITLN</sequence>
<dbReference type="GO" id="GO:0016301">
    <property type="term" value="F:kinase activity"/>
    <property type="evidence" value="ECO:0007669"/>
    <property type="project" value="UniProtKB-KW"/>
</dbReference>
<evidence type="ECO:0000313" key="9">
    <source>
        <dbReference type="Proteomes" id="UP000441455"/>
    </source>
</evidence>
<reference evidence="8 9" key="1">
    <citation type="submission" date="2019-08" db="EMBL/GenBank/DDBJ databases">
        <title>In-depth cultivation of the pig gut microbiome towards novel bacterial diversity and tailored functional studies.</title>
        <authorList>
            <person name="Wylensek D."/>
            <person name="Hitch T.C.A."/>
            <person name="Clavel T."/>
        </authorList>
    </citation>
    <scope>NUCLEOTIDE SEQUENCE [LARGE SCALE GENOMIC DNA]</scope>
    <source>
        <strain evidence="8 9">WCA-389-WT-5B</strain>
    </source>
</reference>
<dbReference type="PANTHER" id="PTHR45008:SF1">
    <property type="entry name" value="PTS SYSTEM GLUCOSE-SPECIFIC EIIA COMPONENT"/>
    <property type="match status" value="1"/>
</dbReference>
<gene>
    <name evidence="8" type="ORF">FX155_02850</name>
</gene>
<evidence type="ECO:0000256" key="4">
    <source>
        <dbReference type="ARBA" id="ARBA00022679"/>
    </source>
</evidence>
<feature type="domain" description="PTS EIIA type-1" evidence="7">
    <location>
        <begin position="28"/>
        <end position="132"/>
    </location>
</feature>
<dbReference type="GO" id="GO:0009401">
    <property type="term" value="P:phosphoenolpyruvate-dependent sugar phosphotransferase system"/>
    <property type="evidence" value="ECO:0007669"/>
    <property type="project" value="UniProtKB-KW"/>
</dbReference>
<dbReference type="NCBIfam" id="TIGR00830">
    <property type="entry name" value="PTBA"/>
    <property type="match status" value="1"/>
</dbReference>
<dbReference type="Proteomes" id="UP000441455">
    <property type="component" value="Unassembled WGS sequence"/>
</dbReference>
<evidence type="ECO:0000256" key="2">
    <source>
        <dbReference type="ARBA" id="ARBA00022448"/>
    </source>
</evidence>
<proteinExistence type="predicted"/>
<organism evidence="8 9">
    <name type="scientific">Acidaminococcus fermentans</name>
    <dbReference type="NCBI Taxonomy" id="905"/>
    <lineage>
        <taxon>Bacteria</taxon>
        <taxon>Bacillati</taxon>
        <taxon>Bacillota</taxon>
        <taxon>Negativicutes</taxon>
        <taxon>Acidaminococcales</taxon>
        <taxon>Acidaminococcaceae</taxon>
        <taxon>Acidaminococcus</taxon>
    </lineage>
</organism>
<name>A0A6N7VIS0_ACIFE</name>
<protein>
    <submittedName>
        <fullName evidence="8">PTS glucose transporter subunit IIA</fullName>
    </submittedName>
</protein>
<evidence type="ECO:0000256" key="3">
    <source>
        <dbReference type="ARBA" id="ARBA00022597"/>
    </source>
</evidence>
<dbReference type="GO" id="GO:0005737">
    <property type="term" value="C:cytoplasm"/>
    <property type="evidence" value="ECO:0007669"/>
    <property type="project" value="UniProtKB-SubCell"/>
</dbReference>
<dbReference type="InterPro" id="IPR050890">
    <property type="entry name" value="PTS_EIIA_component"/>
</dbReference>
<keyword evidence="6" id="KW-0418">Kinase</keyword>
<dbReference type="InterPro" id="IPR001127">
    <property type="entry name" value="PTS_EIIA_1_perm"/>
</dbReference>
<keyword evidence="4" id="KW-0808">Transferase</keyword>
<keyword evidence="2" id="KW-0813">Transport</keyword>
<dbReference type="InterPro" id="IPR011055">
    <property type="entry name" value="Dup_hybrid_motif"/>
</dbReference>
<dbReference type="PROSITE" id="PS00371">
    <property type="entry name" value="PTS_EIIA_TYPE_1_HIS"/>
    <property type="match status" value="1"/>
</dbReference>
<dbReference type="AlphaFoldDB" id="A0A6N7VIS0"/>
<dbReference type="PROSITE" id="PS51093">
    <property type="entry name" value="PTS_EIIA_TYPE_1"/>
    <property type="match status" value="1"/>
</dbReference>
<evidence type="ECO:0000256" key="6">
    <source>
        <dbReference type="ARBA" id="ARBA00022777"/>
    </source>
</evidence>
<dbReference type="RefSeq" id="WP_022488098.1">
    <property type="nucleotide sequence ID" value="NZ_VULN01000003.1"/>
</dbReference>
<dbReference type="Gene3D" id="2.70.70.10">
    <property type="entry name" value="Glucose Permease (Domain IIA)"/>
    <property type="match status" value="1"/>
</dbReference>
<evidence type="ECO:0000256" key="5">
    <source>
        <dbReference type="ARBA" id="ARBA00022683"/>
    </source>
</evidence>
<dbReference type="OrthoDB" id="92465at2"/>
<evidence type="ECO:0000313" key="8">
    <source>
        <dbReference type="EMBL" id="MSS81549.1"/>
    </source>
</evidence>
<comment type="subcellular location">
    <subcellularLocation>
        <location evidence="1">Cytoplasm</location>
    </subcellularLocation>
</comment>
<keyword evidence="3 8" id="KW-0762">Sugar transport</keyword>
<comment type="caution">
    <text evidence="8">The sequence shown here is derived from an EMBL/GenBank/DDBJ whole genome shotgun (WGS) entry which is preliminary data.</text>
</comment>
<dbReference type="Pfam" id="PF00358">
    <property type="entry name" value="PTS_EIIA_1"/>
    <property type="match status" value="1"/>
</dbReference>
<evidence type="ECO:0000256" key="1">
    <source>
        <dbReference type="ARBA" id="ARBA00004496"/>
    </source>
</evidence>
<evidence type="ECO:0000259" key="7">
    <source>
        <dbReference type="PROSITE" id="PS51093"/>
    </source>
</evidence>
<dbReference type="EMBL" id="VULN01000003">
    <property type="protein sequence ID" value="MSS81549.1"/>
    <property type="molecule type" value="Genomic_DNA"/>
</dbReference>
<dbReference type="FunFam" id="2.70.70.10:FF:000001">
    <property type="entry name" value="PTS system glucose-specific IIA component"/>
    <property type="match status" value="1"/>
</dbReference>